<dbReference type="GO" id="GO:1990904">
    <property type="term" value="C:ribonucleoprotein complex"/>
    <property type="evidence" value="ECO:0007669"/>
    <property type="project" value="UniProtKB-KW"/>
</dbReference>
<reference evidence="9 10" key="1">
    <citation type="submission" date="2012-10" db="EMBL/GenBank/DDBJ databases">
        <authorList>
            <person name="Harkins D.M."/>
            <person name="Durkin A.S."/>
            <person name="Brinkac L.M."/>
            <person name="Selengut J.D."/>
            <person name="Sanka R."/>
            <person name="DePew J."/>
            <person name="Purushe J."/>
            <person name="Peacock S.J."/>
            <person name="Thaipadungpanit J."/>
            <person name="Wuthiekanun V.W."/>
            <person name="Day N.P."/>
            <person name="Vinetz J.M."/>
            <person name="Sutton G.G."/>
            <person name="Nelson W.C."/>
            <person name="Fouts D.E."/>
        </authorList>
    </citation>
    <scope>NUCLEOTIDE SEQUENCE [LARGE SCALE GENOMIC DNA]</scope>
    <source>
        <strain evidence="9 10">H1</strain>
    </source>
</reference>
<dbReference type="GO" id="GO:0005840">
    <property type="term" value="C:ribosome"/>
    <property type="evidence" value="ECO:0007669"/>
    <property type="project" value="UniProtKB-KW"/>
</dbReference>
<evidence type="ECO:0000256" key="3">
    <source>
        <dbReference type="ARBA" id="ARBA00022884"/>
    </source>
</evidence>
<evidence type="ECO:0000256" key="2">
    <source>
        <dbReference type="ARBA" id="ARBA00022730"/>
    </source>
</evidence>
<feature type="region of interest" description="Disordered" evidence="8">
    <location>
        <begin position="45"/>
        <end position="89"/>
    </location>
</feature>
<organism evidence="9 10">
    <name type="scientific">Leptospira kirschneri str. H1</name>
    <dbReference type="NCBI Taxonomy" id="1049966"/>
    <lineage>
        <taxon>Bacteria</taxon>
        <taxon>Pseudomonadati</taxon>
        <taxon>Spirochaetota</taxon>
        <taxon>Spirochaetia</taxon>
        <taxon>Leptospirales</taxon>
        <taxon>Leptospiraceae</taxon>
        <taxon>Leptospira</taxon>
    </lineage>
</organism>
<evidence type="ECO:0000313" key="9">
    <source>
        <dbReference type="EMBL" id="EKO16531.1"/>
    </source>
</evidence>
<comment type="function">
    <text evidence="7">One of the primary rRNA binding proteins, this protein initially binds near the 5'-end of the 23S rRNA. It is important during the early stages of 50S assembly. It makes multiple contacts with different domains of the 23S rRNA in the assembled 50S subunit and ribosome.</text>
</comment>
<accession>A0A0E2B5E2</accession>
<gene>
    <name evidence="7 9" type="primary">rplD</name>
    <name evidence="9" type="ORF">LEP1GSC081_2904</name>
</gene>
<evidence type="ECO:0000256" key="4">
    <source>
        <dbReference type="ARBA" id="ARBA00022980"/>
    </source>
</evidence>
<evidence type="ECO:0000256" key="5">
    <source>
        <dbReference type="ARBA" id="ARBA00023274"/>
    </source>
</evidence>
<dbReference type="InterPro" id="IPR013005">
    <property type="entry name" value="Ribosomal_uL4-like"/>
</dbReference>
<dbReference type="FunFam" id="3.40.1370.10:FF:000014">
    <property type="entry name" value="50S ribosomal protein L4"/>
    <property type="match status" value="1"/>
</dbReference>
<name>A0A0E2B5E2_9LEPT</name>
<dbReference type="RefSeq" id="WP_004764952.1">
    <property type="nucleotide sequence ID" value="NZ_AHMY02000025.1"/>
</dbReference>
<evidence type="ECO:0000313" key="10">
    <source>
        <dbReference type="Proteomes" id="UP000006253"/>
    </source>
</evidence>
<proteinExistence type="inferred from homology"/>
<dbReference type="Gene3D" id="3.40.1370.10">
    <property type="match status" value="1"/>
</dbReference>
<sequence length="211" mass="23409">MKAQKYSKEGKLISEIELPSALFESKLSVASIYEAIKSENANLRSGNHATKTRSEVRGGGKKPWSQKGTGRARQGSTRAPHWVGGGTVHGPQKRDYSYKVSSKLKHRAVLSILGKKAQASAVKVLEDLDPKEFNTKAFDSIFKNMNLKNTGVIGLLVQGENDFLKKSVRNIPTVKYINSKRISCRDILYNRNLVITEAALKEMLTQYGAQK</sequence>
<protein>
    <recommendedName>
        <fullName evidence="6 7">Large ribosomal subunit protein uL4</fullName>
    </recommendedName>
</protein>
<evidence type="ECO:0000256" key="6">
    <source>
        <dbReference type="ARBA" id="ARBA00035244"/>
    </source>
</evidence>
<dbReference type="InterPro" id="IPR002136">
    <property type="entry name" value="Ribosomal_uL4"/>
</dbReference>
<dbReference type="Pfam" id="PF00573">
    <property type="entry name" value="Ribosomal_L4"/>
    <property type="match status" value="1"/>
</dbReference>
<keyword evidence="4 7" id="KW-0689">Ribosomal protein</keyword>
<comment type="function">
    <text evidence="7">Forms part of the polypeptide exit tunnel.</text>
</comment>
<evidence type="ECO:0000256" key="7">
    <source>
        <dbReference type="HAMAP-Rule" id="MF_01328"/>
    </source>
</evidence>
<evidence type="ECO:0000256" key="1">
    <source>
        <dbReference type="ARBA" id="ARBA00010528"/>
    </source>
</evidence>
<dbReference type="PANTHER" id="PTHR10746:SF6">
    <property type="entry name" value="LARGE RIBOSOMAL SUBUNIT PROTEIN UL4M"/>
    <property type="match status" value="1"/>
</dbReference>
<comment type="subunit">
    <text evidence="7">Part of the 50S ribosomal subunit.</text>
</comment>
<dbReference type="GO" id="GO:0019843">
    <property type="term" value="F:rRNA binding"/>
    <property type="evidence" value="ECO:0007669"/>
    <property type="project" value="UniProtKB-UniRule"/>
</dbReference>
<dbReference type="EMBL" id="AHMY02000025">
    <property type="protein sequence ID" value="EKO16531.1"/>
    <property type="molecule type" value="Genomic_DNA"/>
</dbReference>
<dbReference type="SUPFAM" id="SSF52166">
    <property type="entry name" value="Ribosomal protein L4"/>
    <property type="match status" value="1"/>
</dbReference>
<comment type="similarity">
    <text evidence="1 7">Belongs to the universal ribosomal protein uL4 family.</text>
</comment>
<dbReference type="AlphaFoldDB" id="A0A0E2B5E2"/>
<keyword evidence="5 7" id="KW-0687">Ribonucleoprotein</keyword>
<dbReference type="Proteomes" id="UP000006253">
    <property type="component" value="Unassembled WGS sequence"/>
</dbReference>
<dbReference type="PANTHER" id="PTHR10746">
    <property type="entry name" value="50S RIBOSOMAL PROTEIN L4"/>
    <property type="match status" value="1"/>
</dbReference>
<dbReference type="HAMAP" id="MF_01328_B">
    <property type="entry name" value="Ribosomal_uL4_B"/>
    <property type="match status" value="1"/>
</dbReference>
<comment type="caution">
    <text evidence="9">The sequence shown here is derived from an EMBL/GenBank/DDBJ whole genome shotgun (WGS) entry which is preliminary data.</text>
</comment>
<dbReference type="GO" id="GO:0003735">
    <property type="term" value="F:structural constituent of ribosome"/>
    <property type="evidence" value="ECO:0007669"/>
    <property type="project" value="InterPro"/>
</dbReference>
<dbReference type="GO" id="GO:0006412">
    <property type="term" value="P:translation"/>
    <property type="evidence" value="ECO:0007669"/>
    <property type="project" value="UniProtKB-UniRule"/>
</dbReference>
<dbReference type="InterPro" id="IPR023574">
    <property type="entry name" value="Ribosomal_uL4_dom_sf"/>
</dbReference>
<evidence type="ECO:0000256" key="8">
    <source>
        <dbReference type="SAM" id="MobiDB-lite"/>
    </source>
</evidence>
<keyword evidence="2 7" id="KW-0699">rRNA-binding</keyword>
<keyword evidence="3 7" id="KW-0694">RNA-binding</keyword>
<dbReference type="NCBIfam" id="TIGR03953">
    <property type="entry name" value="rplD_bact"/>
    <property type="match status" value="1"/>
</dbReference>